<comment type="caution">
    <text evidence="1">The sequence shown here is derived from an EMBL/GenBank/DDBJ whole genome shotgun (WGS) entry which is preliminary data.</text>
</comment>
<dbReference type="EMBL" id="DSRU01000289">
    <property type="protein sequence ID" value="HFN00066.1"/>
    <property type="molecule type" value="Genomic_DNA"/>
</dbReference>
<dbReference type="AlphaFoldDB" id="A0A7C3KHI3"/>
<accession>A0A7C3KHI3</accession>
<sequence>MRFVVVSSSGQVLARGALCVLEDADGDLVLAFRTERGKVIEGGKIDADGNLDEAGQKLFRSFFQVWGMTGLTLTSQS</sequence>
<reference evidence="1" key="1">
    <citation type="journal article" date="2020" name="mSystems">
        <title>Genome- and Community-Level Interaction Insights into Carbon Utilization and Element Cycling Functions of Hydrothermarchaeota in Hydrothermal Sediment.</title>
        <authorList>
            <person name="Zhou Z."/>
            <person name="Liu Y."/>
            <person name="Xu W."/>
            <person name="Pan J."/>
            <person name="Luo Z.H."/>
            <person name="Li M."/>
        </authorList>
    </citation>
    <scope>NUCLEOTIDE SEQUENCE [LARGE SCALE GENOMIC DNA]</scope>
    <source>
        <strain evidence="1">SpSt-418</strain>
    </source>
</reference>
<name>A0A7C3KHI3_9CYAN</name>
<gene>
    <name evidence="1" type="ORF">ENR64_20365</name>
</gene>
<protein>
    <submittedName>
        <fullName evidence="1">Uncharacterized protein</fullName>
    </submittedName>
</protein>
<organism evidence="1">
    <name type="scientific">Oscillatoriales cyanobacterium SpSt-418</name>
    <dbReference type="NCBI Taxonomy" id="2282169"/>
    <lineage>
        <taxon>Bacteria</taxon>
        <taxon>Bacillati</taxon>
        <taxon>Cyanobacteriota</taxon>
        <taxon>Cyanophyceae</taxon>
        <taxon>Oscillatoriophycideae</taxon>
        <taxon>Oscillatoriales</taxon>
    </lineage>
</organism>
<evidence type="ECO:0000313" key="1">
    <source>
        <dbReference type="EMBL" id="HFN00066.1"/>
    </source>
</evidence>
<proteinExistence type="predicted"/>